<keyword evidence="1" id="KW-0472">Membrane</keyword>
<evidence type="ECO:0000256" key="1">
    <source>
        <dbReference type="SAM" id="Phobius"/>
    </source>
</evidence>
<organism evidence="2 3">
    <name type="scientific">Aspergillus nanangensis</name>
    <dbReference type="NCBI Taxonomy" id="2582783"/>
    <lineage>
        <taxon>Eukaryota</taxon>
        <taxon>Fungi</taxon>
        <taxon>Dikarya</taxon>
        <taxon>Ascomycota</taxon>
        <taxon>Pezizomycotina</taxon>
        <taxon>Eurotiomycetes</taxon>
        <taxon>Eurotiomycetidae</taxon>
        <taxon>Eurotiales</taxon>
        <taxon>Aspergillaceae</taxon>
        <taxon>Aspergillus</taxon>
        <taxon>Aspergillus subgen. Circumdati</taxon>
    </lineage>
</organism>
<proteinExistence type="predicted"/>
<gene>
    <name evidence="2" type="ORF">FE257_004441</name>
</gene>
<name>A0AAD4GZJ4_ASPNN</name>
<protein>
    <submittedName>
        <fullName evidence="2">Uncharacterized protein</fullName>
    </submittedName>
</protein>
<dbReference type="AlphaFoldDB" id="A0AAD4GZJ4"/>
<keyword evidence="3" id="KW-1185">Reference proteome</keyword>
<sequence>MTSSPCSACSWTHKRQKHCNYESHVKLFYEAGSRGVWSLGSILIVKDREASLPTFEVRNIRFIQEYMFMPVPSVAKSGLNNVNIMVENGYVTGIIHWEMSGYLPVWGEYVLLLVASGWIMIISAEIQTMKER</sequence>
<dbReference type="Proteomes" id="UP001194746">
    <property type="component" value="Unassembled WGS sequence"/>
</dbReference>
<keyword evidence="1" id="KW-1133">Transmembrane helix</keyword>
<keyword evidence="1" id="KW-0812">Transmembrane</keyword>
<feature type="transmembrane region" description="Helical" evidence="1">
    <location>
        <begin position="106"/>
        <end position="126"/>
    </location>
</feature>
<evidence type="ECO:0000313" key="2">
    <source>
        <dbReference type="EMBL" id="KAF9894820.1"/>
    </source>
</evidence>
<reference evidence="2" key="1">
    <citation type="journal article" date="2019" name="Beilstein J. Org. Chem.">
        <title>Nanangenines: drimane sesquiterpenoids as the dominant metabolite cohort of a novel Australian fungus, Aspergillus nanangensis.</title>
        <authorList>
            <person name="Lacey H.J."/>
            <person name="Gilchrist C.L.M."/>
            <person name="Crombie A."/>
            <person name="Kalaitzis J.A."/>
            <person name="Vuong D."/>
            <person name="Rutledge P.J."/>
            <person name="Turner P."/>
            <person name="Pitt J.I."/>
            <person name="Lacey E."/>
            <person name="Chooi Y.H."/>
            <person name="Piggott A.M."/>
        </authorList>
    </citation>
    <scope>NUCLEOTIDE SEQUENCE</scope>
    <source>
        <strain evidence="2">MST-FP2251</strain>
    </source>
</reference>
<dbReference type="EMBL" id="VCAU01000002">
    <property type="protein sequence ID" value="KAF9894820.1"/>
    <property type="molecule type" value="Genomic_DNA"/>
</dbReference>
<accession>A0AAD4GZJ4</accession>
<evidence type="ECO:0000313" key="3">
    <source>
        <dbReference type="Proteomes" id="UP001194746"/>
    </source>
</evidence>
<comment type="caution">
    <text evidence="2">The sequence shown here is derived from an EMBL/GenBank/DDBJ whole genome shotgun (WGS) entry which is preliminary data.</text>
</comment>
<reference evidence="2" key="2">
    <citation type="submission" date="2020-02" db="EMBL/GenBank/DDBJ databases">
        <authorList>
            <person name="Gilchrist C.L.M."/>
            <person name="Chooi Y.-H."/>
        </authorList>
    </citation>
    <scope>NUCLEOTIDE SEQUENCE</scope>
    <source>
        <strain evidence="2">MST-FP2251</strain>
    </source>
</reference>